<comment type="caution">
    <text evidence="10">The sequence shown here is derived from an EMBL/GenBank/DDBJ whole genome shotgun (WGS) entry which is preliminary data.</text>
</comment>
<feature type="domain" description="DUF3645" evidence="9">
    <location>
        <begin position="1184"/>
        <end position="1216"/>
    </location>
</feature>
<keyword evidence="4" id="KW-0833">Ubl conjugation pathway</keyword>
<dbReference type="InterPro" id="IPR022099">
    <property type="entry name" value="DUF3638"/>
</dbReference>
<dbReference type="InterPro" id="IPR027417">
    <property type="entry name" value="P-loop_NTPase"/>
</dbReference>
<feature type="domain" description="DUF3638" evidence="8">
    <location>
        <begin position="842"/>
        <end position="1065"/>
    </location>
</feature>
<evidence type="ECO:0000259" key="9">
    <source>
        <dbReference type="Pfam" id="PF12359"/>
    </source>
</evidence>
<dbReference type="Pfam" id="PF12359">
    <property type="entry name" value="DUF3645"/>
    <property type="match status" value="1"/>
</dbReference>
<reference evidence="11" key="1">
    <citation type="journal article" date="2016" name="Genome Announc.">
        <title>Genome sequence of Ustilaginoidea virens IPU010, a rice pathogenic fungus causing false smut.</title>
        <authorList>
            <person name="Kumagai T."/>
            <person name="Ishii T."/>
            <person name="Terai G."/>
            <person name="Umemura M."/>
            <person name="Machida M."/>
            <person name="Asai K."/>
        </authorList>
    </citation>
    <scope>NUCLEOTIDE SEQUENCE [LARGE SCALE GENOMIC DNA]</scope>
    <source>
        <strain evidence="11">IPU010</strain>
    </source>
</reference>
<dbReference type="Proteomes" id="UP000054053">
    <property type="component" value="Unassembled WGS sequence"/>
</dbReference>
<evidence type="ECO:0000256" key="5">
    <source>
        <dbReference type="ARBA" id="ARBA00022801"/>
    </source>
</evidence>
<dbReference type="GO" id="GO:0004843">
    <property type="term" value="F:cysteine-type deubiquitinase activity"/>
    <property type="evidence" value="ECO:0007669"/>
    <property type="project" value="UniProtKB-EC"/>
</dbReference>
<dbReference type="EC" id="3.4.19.12" evidence="2"/>
<keyword evidence="6" id="KW-0788">Thiol protease</keyword>
<keyword evidence="5" id="KW-0378">Hydrolase</keyword>
<dbReference type="InterPro" id="IPR022105">
    <property type="entry name" value="DUF3645"/>
</dbReference>
<proteinExistence type="predicted"/>
<evidence type="ECO:0000256" key="3">
    <source>
        <dbReference type="ARBA" id="ARBA00022670"/>
    </source>
</evidence>
<dbReference type="PANTHER" id="PTHR13367:SF33">
    <property type="entry name" value="P-LOOP CONTAINING NUCLEOSIDE TRIPHOSPHATE HYDROLASE PROTEIN"/>
    <property type="match status" value="1"/>
</dbReference>
<evidence type="ECO:0000256" key="2">
    <source>
        <dbReference type="ARBA" id="ARBA00012759"/>
    </source>
</evidence>
<protein>
    <recommendedName>
        <fullName evidence="2">ubiquitinyl hydrolase 1</fullName>
        <ecNumber evidence="2">3.4.19.12</ecNumber>
    </recommendedName>
</protein>
<dbReference type="InterPro" id="IPR051346">
    <property type="entry name" value="OTU_Deubiquitinase"/>
</dbReference>
<sequence length="2046" mass="230331">MAASQTVHYHAIQGHLLIEGKPLGRLPLQMREDASIRELFPGQHLLTRSSNLHGMEYQLATQIKGHEIHFGQRQGRVIIRAKSRGCLYEHVPRTIFGQGTSLDLPSGLIDECVHWLNLNTGTLEIRRKPDIWKKKPSNWVLDIRTRRVLRRKASRQKGANGRVKHGACLVDPNSSAARRIFCIFRNFEAPGKLTIYQSLSPQGGLHVEIKRLELRFQVNDGGLLESRQLLSVIDPDQDIGALYGLESKLVLRNTSNPRSRSIIIPTGAISWAKKGMHVSVRIKNEGAYTRFFVDDVLGRLVCAPEPWLLYLKALLHALTSFPLPDRLTGRNGTEEAHHCLVSANSQPWTVLNDAAKGLLSRIASLSPIRSFCPSDKRVCQKVIWDDNLTTTIQHEQLANLANSILQQSHLLESFDTTCSAKTSTCGGNVATESLTVRGTIRRQIYERAKCPSDVALIRELSNDAIYQSRDRGSDCERSCRVYKVVRNLLKKVDKPPKLADLGPIMEAWQNIAGFDNLSIALDIHQLLTAELPTICGPFVGLLRLSDAPNDDYSIRFRLALLAFGENRKADIIDWLVAMAQYQVVRDVEPPQHKTFTDFRYFQKPEKLRLREMIKENQQRDISLLAGTRSLDRDRYETLLSRDADCLADALIAQWPNLPESCSDLERFRKDLGLLYIDADTSWIRLGPEMERLARNLSLSNYLSSLQRAYGEDLETSLKALVRCRPSPERNVAPSGIEDVRHEIAAAKQALDQCLDLIRTSHRSGDMTYRWLSLAGMWPCVGLVDMLEQLRKDRERRLGSGMKEALVQCGLLVTRLQRLIRLEDATLRRDRNRIAEEKSNEGHTNWSPLQYPEWLLFEIDSDILIRPAQVDVAKAIIAPTSKKNSVLQMNMGQGKTSCVTPMAAILLADKNKLCRLMVPKPLLLQTAQVMQARIGGLVGRKVRHIPFTRRSPCSAEVLDQFWSLHKTAQGNGDIMLCVPAHILSFKLSGLQRLADEKMRTGKLMVEIQKWLDRSCRDILDESDLTLSVQTQLIYPSGLMTLVDGHPYRWYVVEEVLSLVEKHIAGLQDSFQGKVEVDRRHEGFPTIYFLDAESENALNDLLLSEICRGALPQLQFTEPSSSAAREDVRDIIAGCQVSVDVWERATKSLADDNLGPRILYLLRGLISERIVLLCLKKRWNVQYGLHPERPPIAVPYEAKGVPSETAEYGHPETALLLTCLAFYQTGLSRTQIKQSLESVIQSDDPAAQYDRWVCGCDQLPPSLQYWNLIDPDNETQVKELWDLLRYDRTVLNHYMNTFVFPVHAKQFSVKLQASGWDIPLVAVDGSTSDGSLTTGFSGTNDNKRMLPKTIKQDDLPELLGTNAEVLSHLLEKRNRVCHHAVNEKSSRLTEDETLKLLKKHKIRILIDAGAHILEMENSDVAEAWLQIDLDAEGAVYFGSDNQVMVRSRVRKGAIPLVASSFVGNLDKCVVYFDEGHTRGTDLQLPTNARGAVTLGLGQTKDHTVQGKSIQNQAEKHVSLAEAWAAAMRLRKLGSTQSVEFIATPEVHQSILDVRKAQTGTLPESATAGKPPTVTSIDVVRWLLDQSCKANEQLMSLYRSQCQDFCRRTNTLWKHPKYHVDKRDLKNVLQVMMQKESQTLEQLYGPRGTDSQLSAAQLDYPQLQAYVSDLPEVTRAKTFSASALMEVEQEREVVFEVEQIREQQPRQRYEPLSFPRLHPAISEFAKSGSLDAAKVGTNGPLIQAFDYVGKTKLGRKYRVRATASSLFVSEEFSRTVVPDRSRVERDILRPVEWVLWSPSAGAALVLIPEEADLLIPLLREVERPKTWLLSYAAPVTKAMLALNKLTYLTVPGWPRDGKLPGWLAIELGVLSGRLYFEYAEYKNILAWLGLSDEAEAEAEVEAEAGSEAGPGPWSRPSAGLPIKKPLKFLQEWVSLKRQTQDISYTPVGFLCQRKELHADHFFFTSAERHEHDASAARRAGGGIQRGRDAESEDDEDEDEDEDEDGDEVEDEDGDGDEVEDEDGDGDEVEDEDENGNGNEIESEDDLYDR</sequence>
<evidence type="ECO:0000313" key="11">
    <source>
        <dbReference type="Proteomes" id="UP000054053"/>
    </source>
</evidence>
<gene>
    <name evidence="10" type="ORF">UVI_02023060</name>
</gene>
<dbReference type="Pfam" id="PF12340">
    <property type="entry name" value="DUF3638"/>
    <property type="match status" value="1"/>
</dbReference>
<evidence type="ECO:0000313" key="10">
    <source>
        <dbReference type="EMBL" id="GAO18270.1"/>
    </source>
</evidence>
<dbReference type="PANTHER" id="PTHR13367">
    <property type="entry name" value="UBIQUITIN THIOESTERASE"/>
    <property type="match status" value="1"/>
</dbReference>
<name>A0A1B5L469_USTVR</name>
<evidence type="ECO:0000259" key="8">
    <source>
        <dbReference type="Pfam" id="PF12340"/>
    </source>
</evidence>
<feature type="region of interest" description="Disordered" evidence="7">
    <location>
        <begin position="1966"/>
        <end position="2046"/>
    </location>
</feature>
<dbReference type="EMBL" id="BBTG02000009">
    <property type="protein sequence ID" value="GAO18270.1"/>
    <property type="molecule type" value="Genomic_DNA"/>
</dbReference>
<organism evidence="10 11">
    <name type="scientific">Ustilaginoidea virens</name>
    <name type="common">Rice false smut fungus</name>
    <name type="synonym">Villosiclava virens</name>
    <dbReference type="NCBI Taxonomy" id="1159556"/>
    <lineage>
        <taxon>Eukaryota</taxon>
        <taxon>Fungi</taxon>
        <taxon>Dikarya</taxon>
        <taxon>Ascomycota</taxon>
        <taxon>Pezizomycotina</taxon>
        <taxon>Sordariomycetes</taxon>
        <taxon>Hypocreomycetidae</taxon>
        <taxon>Hypocreales</taxon>
        <taxon>Clavicipitaceae</taxon>
        <taxon>Ustilaginoidea</taxon>
    </lineage>
</organism>
<dbReference type="GO" id="GO:0006508">
    <property type="term" value="P:proteolysis"/>
    <property type="evidence" value="ECO:0007669"/>
    <property type="project" value="UniProtKB-KW"/>
</dbReference>
<feature type="compositionally biased region" description="Acidic residues" evidence="7">
    <location>
        <begin position="1987"/>
        <end position="2046"/>
    </location>
</feature>
<evidence type="ECO:0000256" key="4">
    <source>
        <dbReference type="ARBA" id="ARBA00022786"/>
    </source>
</evidence>
<evidence type="ECO:0000256" key="1">
    <source>
        <dbReference type="ARBA" id="ARBA00000707"/>
    </source>
</evidence>
<dbReference type="SUPFAM" id="SSF52540">
    <property type="entry name" value="P-loop containing nucleoside triphosphate hydrolases"/>
    <property type="match status" value="1"/>
</dbReference>
<evidence type="ECO:0000256" key="6">
    <source>
        <dbReference type="ARBA" id="ARBA00022807"/>
    </source>
</evidence>
<comment type="catalytic activity">
    <reaction evidence="1">
        <text>Thiol-dependent hydrolysis of ester, thioester, amide, peptide and isopeptide bonds formed by the C-terminal Gly of ubiquitin (a 76-residue protein attached to proteins as an intracellular targeting signal).</text>
        <dbReference type="EC" id="3.4.19.12"/>
    </reaction>
</comment>
<evidence type="ECO:0000256" key="7">
    <source>
        <dbReference type="SAM" id="MobiDB-lite"/>
    </source>
</evidence>
<keyword evidence="3" id="KW-0645">Protease</keyword>
<accession>A0A1B5L469</accession>